<feature type="transmembrane region" description="Helical" evidence="9">
    <location>
        <begin position="446"/>
        <end position="469"/>
    </location>
</feature>
<dbReference type="CDD" id="cd06261">
    <property type="entry name" value="TM_PBP2"/>
    <property type="match status" value="1"/>
</dbReference>
<dbReference type="InterPro" id="IPR000515">
    <property type="entry name" value="MetI-like"/>
</dbReference>
<evidence type="ECO:0000313" key="13">
    <source>
        <dbReference type="EMBL" id="PPK92432.1"/>
    </source>
</evidence>
<feature type="region of interest" description="Disordered" evidence="11">
    <location>
        <begin position="1"/>
        <end position="33"/>
    </location>
</feature>
<feature type="transmembrane region" description="Helical" evidence="9">
    <location>
        <begin position="356"/>
        <end position="376"/>
    </location>
</feature>
<evidence type="ECO:0000256" key="9">
    <source>
        <dbReference type="RuleBase" id="RU363032"/>
    </source>
</evidence>
<organism evidence="13 14">
    <name type="scientific">Kineococcus xinjiangensis</name>
    <dbReference type="NCBI Taxonomy" id="512762"/>
    <lineage>
        <taxon>Bacteria</taxon>
        <taxon>Bacillati</taxon>
        <taxon>Actinomycetota</taxon>
        <taxon>Actinomycetes</taxon>
        <taxon>Kineosporiales</taxon>
        <taxon>Kineosporiaceae</taxon>
        <taxon>Kineococcus</taxon>
    </lineage>
</organism>
<dbReference type="Pfam" id="PF00528">
    <property type="entry name" value="BPD_transp_1"/>
    <property type="match status" value="1"/>
</dbReference>
<dbReference type="Gene3D" id="1.10.3720.10">
    <property type="entry name" value="MetI-like"/>
    <property type="match status" value="1"/>
</dbReference>
<comment type="caution">
    <text evidence="13">The sequence shown here is derived from an EMBL/GenBank/DDBJ whole genome shotgun (WGS) entry which is preliminary data.</text>
</comment>
<evidence type="ECO:0000256" key="6">
    <source>
        <dbReference type="ARBA" id="ARBA00022692"/>
    </source>
</evidence>
<dbReference type="SUPFAM" id="SSF161098">
    <property type="entry name" value="MetI-like"/>
    <property type="match status" value="1"/>
</dbReference>
<feature type="transmembrane region" description="Helical" evidence="9">
    <location>
        <begin position="42"/>
        <end position="63"/>
    </location>
</feature>
<evidence type="ECO:0000256" key="11">
    <source>
        <dbReference type="SAM" id="MobiDB-lite"/>
    </source>
</evidence>
<comment type="similarity">
    <text evidence="2 10">Belongs to the binding-protein-dependent transport system permease family. MalFG subfamily.</text>
</comment>
<dbReference type="GO" id="GO:0015423">
    <property type="term" value="F:ABC-type maltose transporter activity"/>
    <property type="evidence" value="ECO:0007669"/>
    <property type="project" value="TreeGrafter"/>
</dbReference>
<dbReference type="Gene3D" id="1.20.58.370">
    <property type="entry name" value="MalF N-terminal region-like"/>
    <property type="match status" value="1"/>
</dbReference>
<evidence type="ECO:0000256" key="5">
    <source>
        <dbReference type="ARBA" id="ARBA00022597"/>
    </source>
</evidence>
<evidence type="ECO:0000256" key="10">
    <source>
        <dbReference type="RuleBase" id="RU367050"/>
    </source>
</evidence>
<name>A0A2S6IDY8_9ACTN</name>
<evidence type="ECO:0000256" key="1">
    <source>
        <dbReference type="ARBA" id="ARBA00004651"/>
    </source>
</evidence>
<feature type="transmembrane region" description="Helical" evidence="9">
    <location>
        <begin position="69"/>
        <end position="89"/>
    </location>
</feature>
<keyword evidence="5 10" id="KW-0762">Sugar transport</keyword>
<reference evidence="13 14" key="1">
    <citation type="submission" date="2018-02" db="EMBL/GenBank/DDBJ databases">
        <title>Genomic Encyclopedia of Archaeal and Bacterial Type Strains, Phase II (KMG-II): from individual species to whole genera.</title>
        <authorList>
            <person name="Goeker M."/>
        </authorList>
    </citation>
    <scope>NUCLEOTIDE SEQUENCE [LARGE SCALE GENOMIC DNA]</scope>
    <source>
        <strain evidence="13 14">DSM 22857</strain>
    </source>
</reference>
<dbReference type="InterPro" id="IPR032550">
    <property type="entry name" value="TM_PBP2_N"/>
</dbReference>
<feature type="transmembrane region" description="Helical" evidence="9">
    <location>
        <begin position="96"/>
        <end position="113"/>
    </location>
</feature>
<keyword evidence="6 9" id="KW-0812">Transmembrane</keyword>
<dbReference type="EMBL" id="PTJD01000014">
    <property type="protein sequence ID" value="PPK92432.1"/>
    <property type="molecule type" value="Genomic_DNA"/>
</dbReference>
<dbReference type="InterPro" id="IPR035906">
    <property type="entry name" value="MetI-like_sf"/>
</dbReference>
<keyword evidence="8 9" id="KW-0472">Membrane</keyword>
<feature type="transmembrane region" description="Helical" evidence="9">
    <location>
        <begin position="317"/>
        <end position="344"/>
    </location>
</feature>
<evidence type="ECO:0000256" key="8">
    <source>
        <dbReference type="ARBA" id="ARBA00023136"/>
    </source>
</evidence>
<dbReference type="InterPro" id="IPR035277">
    <property type="entry name" value="MalF_N"/>
</dbReference>
<dbReference type="Pfam" id="PF16296">
    <property type="entry name" value="TM_PBP2_N"/>
    <property type="match status" value="1"/>
</dbReference>
<evidence type="ECO:0000256" key="7">
    <source>
        <dbReference type="ARBA" id="ARBA00022989"/>
    </source>
</evidence>
<dbReference type="GO" id="GO:1990060">
    <property type="term" value="C:maltose transport complex"/>
    <property type="evidence" value="ECO:0007669"/>
    <property type="project" value="TreeGrafter"/>
</dbReference>
<protein>
    <recommendedName>
        <fullName evidence="10">Maltose/maltodextrin transport system permease protein</fullName>
    </recommendedName>
</protein>
<gene>
    <name evidence="13" type="ORF">CLV92_11433</name>
</gene>
<evidence type="ECO:0000256" key="2">
    <source>
        <dbReference type="ARBA" id="ARBA00009047"/>
    </source>
</evidence>
<dbReference type="SUPFAM" id="SSF160964">
    <property type="entry name" value="MalF N-terminal region-like"/>
    <property type="match status" value="1"/>
</dbReference>
<evidence type="ECO:0000256" key="3">
    <source>
        <dbReference type="ARBA" id="ARBA00022448"/>
    </source>
</evidence>
<feature type="domain" description="ABC transmembrane type-1" evidence="12">
    <location>
        <begin position="318"/>
        <end position="536"/>
    </location>
</feature>
<comment type="subcellular location">
    <subcellularLocation>
        <location evidence="1 9">Cell membrane</location>
        <topology evidence="1 9">Multi-pass membrane protein</topology>
    </subcellularLocation>
</comment>
<dbReference type="PROSITE" id="PS50928">
    <property type="entry name" value="ABC_TM1"/>
    <property type="match status" value="1"/>
</dbReference>
<evidence type="ECO:0000313" key="14">
    <source>
        <dbReference type="Proteomes" id="UP000239485"/>
    </source>
</evidence>
<proteinExistence type="inferred from homology"/>
<keyword evidence="14" id="KW-1185">Reference proteome</keyword>
<evidence type="ECO:0000259" key="12">
    <source>
        <dbReference type="PROSITE" id="PS50928"/>
    </source>
</evidence>
<dbReference type="PANTHER" id="PTHR47314">
    <property type="entry name" value="MALTOSE/MALTODEXTRIN TRANSPORT SYSTEM PERMEASE PROTEIN MALF"/>
    <property type="match status" value="1"/>
</dbReference>
<dbReference type="PANTHER" id="PTHR47314:SF1">
    <property type="entry name" value="MALTOSE_MALTODEXTRIN TRANSPORT SYSTEM PERMEASE PROTEIN MALF"/>
    <property type="match status" value="1"/>
</dbReference>
<accession>A0A2S6IDY8</accession>
<comment type="function">
    <text evidence="10">Part of the ABC transporter complex MalEFGK involved in maltose/maltodextrin import. Probably responsible for the translocation of the substrate across the membrane.</text>
</comment>
<feature type="transmembrane region" description="Helical" evidence="9">
    <location>
        <begin position="399"/>
        <end position="425"/>
    </location>
</feature>
<keyword evidence="3 9" id="KW-0813">Transport</keyword>
<keyword evidence="4 10" id="KW-1003">Cell membrane</keyword>
<dbReference type="AlphaFoldDB" id="A0A2S6IDY8"/>
<dbReference type="RefSeq" id="WP_104434659.1">
    <property type="nucleotide sequence ID" value="NZ_PTJD01000014.1"/>
</dbReference>
<evidence type="ECO:0000256" key="4">
    <source>
        <dbReference type="ARBA" id="ARBA00022475"/>
    </source>
</evidence>
<dbReference type="OrthoDB" id="9804439at2"/>
<sequence length="547" mass="58112">MPARTHAPTEASLPRTATAGTGPDGPGRKPAPAHRSLSATTIAIRVALLGAVAAVVVWLVPVLVAQERWIGLAGLLLGAAALGAVYSTSRLVPAKYLLPGTLFLLALIIYPIIATLQLSFTNFGDGKRGTKEEAIASIIGSSVEQLPDSPVYALSVGTQGSTTDGPFTFFLVDAESGEVSRGDAEGLVDVPADEVEVAKGRVVEADGYTILTPREVNAAGPVVQEFTVPTENGAIRAQGVARAFEGRTALQYDEAADRIIDTRTGESYGIGLVGDSEFFVKEDGAPAFSQSWLQGVGTANYERIFTNDVIIKDFLRIFAWTLAFAALSVGLAFGLGLALAVILNDSRIRGQRLYRSLLILPYAVPAVIAILVWSSFYNRDFGLINETLGMRLDWFGDPWLAKAAILLTGTWMGYPYMFIVCTGALQSVPSELREAAVMDGARPFTAFRKIILPLLMVPVAPLLVASFAFNFNNFNLIALLTEGGPFTADNPYAGGTDILISYTYRLAFGGAGAQFGFAAAVSVLLFILTAVIAAGQFRATRALEDVN</sequence>
<dbReference type="Proteomes" id="UP000239485">
    <property type="component" value="Unassembled WGS sequence"/>
</dbReference>
<dbReference type="GO" id="GO:0042956">
    <property type="term" value="P:maltodextrin transmembrane transport"/>
    <property type="evidence" value="ECO:0007669"/>
    <property type="project" value="TreeGrafter"/>
</dbReference>
<keyword evidence="7 9" id="KW-1133">Transmembrane helix</keyword>
<feature type="transmembrane region" description="Helical" evidence="9">
    <location>
        <begin position="515"/>
        <end position="534"/>
    </location>
</feature>